<dbReference type="PRINTS" id="PR00625">
    <property type="entry name" value="JDOMAIN"/>
</dbReference>
<keyword evidence="1" id="KW-1133">Transmembrane helix</keyword>
<gene>
    <name evidence="3" type="ORF">DME_LOCUS6918</name>
</gene>
<dbReference type="PANTHER" id="PTHR44825">
    <property type="match status" value="1"/>
</dbReference>
<name>A0A0N4U6K2_DRAME</name>
<keyword evidence="1" id="KW-0472">Membrane</keyword>
<organism evidence="4 6">
    <name type="scientific">Dracunculus medinensis</name>
    <name type="common">Guinea worm</name>
    <dbReference type="NCBI Taxonomy" id="318479"/>
    <lineage>
        <taxon>Eukaryota</taxon>
        <taxon>Metazoa</taxon>
        <taxon>Ecdysozoa</taxon>
        <taxon>Nematoda</taxon>
        <taxon>Chromadorea</taxon>
        <taxon>Rhabditida</taxon>
        <taxon>Spirurina</taxon>
        <taxon>Dracunculoidea</taxon>
        <taxon>Dracunculidae</taxon>
        <taxon>Dracunculus</taxon>
    </lineage>
</organism>
<dbReference type="PROSITE" id="PS50076">
    <property type="entry name" value="DNAJ_2"/>
    <property type="match status" value="1"/>
</dbReference>
<dbReference type="PANTHER" id="PTHR44825:SF1">
    <property type="entry name" value="DNAJ HOMOLOG SUBFAMILY C MEMBER 4"/>
    <property type="match status" value="1"/>
</dbReference>
<dbReference type="InterPro" id="IPR052763">
    <property type="entry name" value="DnaJ_C4"/>
</dbReference>
<dbReference type="STRING" id="318479.A0A0N4U6K2"/>
<dbReference type="Proteomes" id="UP000274756">
    <property type="component" value="Unassembled WGS sequence"/>
</dbReference>
<dbReference type="OrthoDB" id="552049at2759"/>
<dbReference type="Proteomes" id="UP000038040">
    <property type="component" value="Unplaced"/>
</dbReference>
<feature type="transmembrane region" description="Helical" evidence="1">
    <location>
        <begin position="184"/>
        <end position="202"/>
    </location>
</feature>
<protein>
    <submittedName>
        <fullName evidence="6">J domain-containing protein</fullName>
    </submittedName>
</protein>
<dbReference type="WBParaSite" id="DME_0000255801-mRNA-1">
    <property type="protein sequence ID" value="DME_0000255801-mRNA-1"/>
    <property type="gene ID" value="DME_0000255801"/>
</dbReference>
<reference evidence="6" key="1">
    <citation type="submission" date="2016-04" db="UniProtKB">
        <authorList>
            <consortium name="WormBaseParasite"/>
        </authorList>
    </citation>
    <scope>IDENTIFICATION</scope>
</reference>
<dbReference type="SMART" id="SM00271">
    <property type="entry name" value="DnaJ"/>
    <property type="match status" value="1"/>
</dbReference>
<accession>A0A0N4U6K2</accession>
<reference evidence="3 5" key="2">
    <citation type="submission" date="2018-11" db="EMBL/GenBank/DDBJ databases">
        <authorList>
            <consortium name="Pathogen Informatics"/>
        </authorList>
    </citation>
    <scope>NUCLEOTIDE SEQUENCE [LARGE SCALE GENOMIC DNA]</scope>
</reference>
<evidence type="ECO:0000256" key="1">
    <source>
        <dbReference type="SAM" id="Phobius"/>
    </source>
</evidence>
<keyword evidence="5" id="KW-1185">Reference proteome</keyword>
<dbReference type="EMBL" id="UYYG01001157">
    <property type="protein sequence ID" value="VDN56945.1"/>
    <property type="molecule type" value="Genomic_DNA"/>
</dbReference>
<dbReference type="AlphaFoldDB" id="A0A0N4U6K2"/>
<dbReference type="Gene3D" id="1.10.287.110">
    <property type="entry name" value="DnaJ domain"/>
    <property type="match status" value="1"/>
</dbReference>
<dbReference type="CDD" id="cd06257">
    <property type="entry name" value="DnaJ"/>
    <property type="match status" value="1"/>
</dbReference>
<sequence>MYSYKNKYHVYMKSSRYNVQAFEVVVSIGGLQLQLCNSKRVPVRPDPKRDLYAILGVDKKATLDEIRKAYIEKTKQLHPDALGSLNEIERKQQNSAFIELKNAYDVLKKPADRKAYDCRREDRHVNSQQASRFRSNRFASHKMRYGRTSNYDNWFEFGQRQGMHGSEKIFPEEVGKYVRKQFGVIIRVVVVSLFTITLYYMSEDFHVYVSLSYVNHQRRRHLEYLSDKDEIARSFLRQPEFDKNRHDLLQVESLAQILKGDIDSAYRRKKETLITKDV</sequence>
<dbReference type="InterPro" id="IPR036869">
    <property type="entry name" value="J_dom_sf"/>
</dbReference>
<dbReference type="Pfam" id="PF00226">
    <property type="entry name" value="DnaJ"/>
    <property type="match status" value="1"/>
</dbReference>
<dbReference type="InterPro" id="IPR001623">
    <property type="entry name" value="DnaJ_domain"/>
</dbReference>
<evidence type="ECO:0000313" key="3">
    <source>
        <dbReference type="EMBL" id="VDN56945.1"/>
    </source>
</evidence>
<evidence type="ECO:0000313" key="6">
    <source>
        <dbReference type="WBParaSite" id="DME_0000255801-mRNA-1"/>
    </source>
</evidence>
<keyword evidence="1" id="KW-0812">Transmembrane</keyword>
<proteinExistence type="predicted"/>
<dbReference type="SUPFAM" id="SSF46565">
    <property type="entry name" value="Chaperone J-domain"/>
    <property type="match status" value="1"/>
</dbReference>
<evidence type="ECO:0000313" key="5">
    <source>
        <dbReference type="Proteomes" id="UP000274756"/>
    </source>
</evidence>
<evidence type="ECO:0000313" key="4">
    <source>
        <dbReference type="Proteomes" id="UP000038040"/>
    </source>
</evidence>
<feature type="domain" description="J" evidence="2">
    <location>
        <begin position="50"/>
        <end position="120"/>
    </location>
</feature>
<evidence type="ECO:0000259" key="2">
    <source>
        <dbReference type="PROSITE" id="PS50076"/>
    </source>
</evidence>